<dbReference type="Pfam" id="PF01612">
    <property type="entry name" value="DNA_pol_A_exo1"/>
    <property type="match status" value="1"/>
</dbReference>
<organism evidence="3 4">
    <name type="scientific">Rhizopus stolonifer</name>
    <name type="common">Rhizopus nigricans</name>
    <dbReference type="NCBI Taxonomy" id="4846"/>
    <lineage>
        <taxon>Eukaryota</taxon>
        <taxon>Fungi</taxon>
        <taxon>Fungi incertae sedis</taxon>
        <taxon>Mucoromycota</taxon>
        <taxon>Mucoromycotina</taxon>
        <taxon>Mucoromycetes</taxon>
        <taxon>Mucorales</taxon>
        <taxon>Mucorineae</taxon>
        <taxon>Rhizopodaceae</taxon>
        <taxon>Rhizopus</taxon>
    </lineage>
</organism>
<keyword evidence="4" id="KW-1185">Reference proteome</keyword>
<feature type="region of interest" description="Disordered" evidence="1">
    <location>
        <begin position="1"/>
        <end position="29"/>
    </location>
</feature>
<dbReference type="InterPro" id="IPR036397">
    <property type="entry name" value="RNaseH_sf"/>
</dbReference>
<dbReference type="GO" id="GO:0008408">
    <property type="term" value="F:3'-5' exonuclease activity"/>
    <property type="evidence" value="ECO:0007669"/>
    <property type="project" value="InterPro"/>
</dbReference>
<gene>
    <name evidence="3" type="primary">EXD3</name>
    <name evidence="3" type="ORF">CU098_010106</name>
</gene>
<dbReference type="Gene3D" id="3.30.420.10">
    <property type="entry name" value="Ribonuclease H-like superfamily/Ribonuclease H"/>
    <property type="match status" value="1"/>
</dbReference>
<dbReference type="GO" id="GO:0003676">
    <property type="term" value="F:nucleic acid binding"/>
    <property type="evidence" value="ECO:0007669"/>
    <property type="project" value="InterPro"/>
</dbReference>
<feature type="compositionally biased region" description="Acidic residues" evidence="1">
    <location>
        <begin position="1"/>
        <end position="10"/>
    </location>
</feature>
<keyword evidence="3" id="KW-0269">Exonuclease</keyword>
<dbReference type="InterPro" id="IPR002562">
    <property type="entry name" value="3'-5'_exonuclease_dom"/>
</dbReference>
<dbReference type="Proteomes" id="UP000253551">
    <property type="component" value="Unassembled WGS sequence"/>
</dbReference>
<dbReference type="EMBL" id="PJQM01001847">
    <property type="protein sequence ID" value="RCI00386.1"/>
    <property type="molecule type" value="Genomic_DNA"/>
</dbReference>
<dbReference type="OrthoDB" id="5376140at2759"/>
<keyword evidence="3" id="KW-0540">Nuclease</keyword>
<name>A0A367KDV2_RHIST</name>
<evidence type="ECO:0000259" key="2">
    <source>
        <dbReference type="Pfam" id="PF01612"/>
    </source>
</evidence>
<dbReference type="AlphaFoldDB" id="A0A367KDV2"/>
<comment type="caution">
    <text evidence="3">The sequence shown here is derived from an EMBL/GenBank/DDBJ whole genome shotgun (WGS) entry which is preliminary data.</text>
</comment>
<dbReference type="PANTHER" id="PTHR47765">
    <property type="entry name" value="3'-5' EXONUCLEASE DOMAIN-CONTAINING PROTEIN"/>
    <property type="match status" value="1"/>
</dbReference>
<dbReference type="PANTHER" id="PTHR47765:SF2">
    <property type="entry name" value="EXONUCLEASE MUT-7 HOMOLOG"/>
    <property type="match status" value="1"/>
</dbReference>
<feature type="domain" description="3'-5' exonuclease" evidence="2">
    <location>
        <begin position="559"/>
        <end position="734"/>
    </location>
</feature>
<feature type="non-terminal residue" evidence="3">
    <location>
        <position position="734"/>
    </location>
</feature>
<evidence type="ECO:0000256" key="1">
    <source>
        <dbReference type="SAM" id="MobiDB-lite"/>
    </source>
</evidence>
<proteinExistence type="predicted"/>
<keyword evidence="3" id="KW-0378">Hydrolase</keyword>
<sequence length="734" mass="83397">MEDSDDDEWEITSSPVTNKKREEKKKRPTISAASIRTIRANLPKLIPIHVVSAPITPVASPAPIPPPVSLTPPPPTTHVSLQYISDDELKHMCQQMDSDLLMLRLIHVYKSADIYLKIREIETPGSLIEVRLCRHLHYCQDPSDFILNTLSSLSSYFTQHSRNKELLPKFRRLLSTNLCTALAKFLDTPIDKQRAQCAQFYQEIKEVDLISFEDQATSSLAKEMDLISFDEQPLIELHNSNILGMPADFIERYTLRRDNQLKLIHMMDSISCPVIVYYAMDVYRLPELIAKGCEFEAEGVKLCRILIKHAYYDEAVTSIRKLDLFACFSVERTAEQFFTAGYGAYLITLYQGQPDLQRQLVSYINKQLRFTYAGNLDIVPAHHFEDLATDNIPQLSRLKERKFQKDLVGCGAKLLKEIGLEGSEQEGYFIHLSQRYSCLRFILAQRAIQQIEDNDTSIATSSNFNGLIDLVCENDPVMARLAIKELIDMGDAIAPAHFASLYKQQEFYCRYNALPLNQRLLGIVKGEIMSRHQSTLTPKKTKKLVCYPFYQLPAKAQCVVVDSIQTLLQMKDVLSTSTVCGLDTEWVPTFAKTTDVKTALMQIATDIDGFVFLLDLKTILEPQHTRLLQLTEIILRLLFEDEQILKLGNNPAFDFTGDLDLLHLSIPSSKHWKMNHLLDLKTIKSKQGSVVTGGLAGVVAEFLACSLNKRQQLSNWEKRPLSEEQILYGACDAY</sequence>
<evidence type="ECO:0000313" key="4">
    <source>
        <dbReference type="Proteomes" id="UP000253551"/>
    </source>
</evidence>
<dbReference type="GO" id="GO:0006139">
    <property type="term" value="P:nucleobase-containing compound metabolic process"/>
    <property type="evidence" value="ECO:0007669"/>
    <property type="project" value="InterPro"/>
</dbReference>
<dbReference type="InterPro" id="IPR052408">
    <property type="entry name" value="Exonuclease_MUT-7-like"/>
</dbReference>
<reference evidence="3 4" key="1">
    <citation type="journal article" date="2018" name="G3 (Bethesda)">
        <title>Phylogenetic and Phylogenomic Definition of Rhizopus Species.</title>
        <authorList>
            <person name="Gryganskyi A.P."/>
            <person name="Golan J."/>
            <person name="Dolatabadi S."/>
            <person name="Mondo S."/>
            <person name="Robb S."/>
            <person name="Idnurm A."/>
            <person name="Muszewska A."/>
            <person name="Steczkiewicz K."/>
            <person name="Masonjones S."/>
            <person name="Liao H.L."/>
            <person name="Gajdeczka M.T."/>
            <person name="Anike F."/>
            <person name="Vuek A."/>
            <person name="Anishchenko I.M."/>
            <person name="Voigt K."/>
            <person name="de Hoog G.S."/>
            <person name="Smith M.E."/>
            <person name="Heitman J."/>
            <person name="Vilgalys R."/>
            <person name="Stajich J.E."/>
        </authorList>
    </citation>
    <scope>NUCLEOTIDE SEQUENCE [LARGE SCALE GENOMIC DNA]</scope>
    <source>
        <strain evidence="3 4">LSU 92-RS-03</strain>
    </source>
</reference>
<dbReference type="InterPro" id="IPR012337">
    <property type="entry name" value="RNaseH-like_sf"/>
</dbReference>
<protein>
    <submittedName>
        <fullName evidence="3">Exonuclease mut-7</fullName>
    </submittedName>
</protein>
<dbReference type="SUPFAM" id="SSF53098">
    <property type="entry name" value="Ribonuclease H-like"/>
    <property type="match status" value="1"/>
</dbReference>
<evidence type="ECO:0000313" key="3">
    <source>
        <dbReference type="EMBL" id="RCI00386.1"/>
    </source>
</evidence>
<dbReference type="STRING" id="4846.A0A367KDV2"/>
<accession>A0A367KDV2</accession>